<dbReference type="PROSITE" id="PS00198">
    <property type="entry name" value="4FE4S_FER_1"/>
    <property type="match status" value="1"/>
</dbReference>
<keyword evidence="6" id="KW-0411">Iron-sulfur</keyword>
<dbReference type="Pfam" id="PF12801">
    <property type="entry name" value="Fer4_5"/>
    <property type="match status" value="2"/>
</dbReference>
<dbReference type="InterPro" id="IPR017900">
    <property type="entry name" value="4Fe4S_Fe_S_CS"/>
</dbReference>
<keyword evidence="7" id="KW-0472">Membrane</keyword>
<evidence type="ECO:0000259" key="8">
    <source>
        <dbReference type="PROSITE" id="PS51379"/>
    </source>
</evidence>
<evidence type="ECO:0000313" key="10">
    <source>
        <dbReference type="Proteomes" id="UP000008825"/>
    </source>
</evidence>
<dbReference type="InterPro" id="IPR051684">
    <property type="entry name" value="Electron_Trans/Redox"/>
</dbReference>
<evidence type="ECO:0000313" key="9">
    <source>
        <dbReference type="EMBL" id="ACH38252.1"/>
    </source>
</evidence>
<proteinExistence type="predicted"/>
<dbReference type="InterPro" id="IPR032879">
    <property type="entry name" value="FixG_C"/>
</dbReference>
<keyword evidence="10" id="KW-1185">Reference proteome</keyword>
<dbReference type="OrthoDB" id="9811700at2"/>
<dbReference type="HOGENOM" id="CLU_032118_2_1_7"/>
<dbReference type="GO" id="GO:0046872">
    <property type="term" value="F:metal ion binding"/>
    <property type="evidence" value="ECO:0007669"/>
    <property type="project" value="UniProtKB-KW"/>
</dbReference>
<keyword evidence="7" id="KW-1133">Transmembrane helix</keyword>
<evidence type="ECO:0000256" key="6">
    <source>
        <dbReference type="ARBA" id="ARBA00023014"/>
    </source>
</evidence>
<feature type="transmembrane region" description="Helical" evidence="7">
    <location>
        <begin position="122"/>
        <end position="141"/>
    </location>
</feature>
<evidence type="ECO:0000256" key="1">
    <source>
        <dbReference type="ARBA" id="ARBA00022448"/>
    </source>
</evidence>
<keyword evidence="1" id="KW-0813">Transport</keyword>
<dbReference type="Proteomes" id="UP000008825">
    <property type="component" value="Chromosome"/>
</dbReference>
<reference evidence="9 10" key="2">
    <citation type="journal article" date="2010" name="BMC Genomics">
        <title>The genome of Geobacter bemidjiensis, exemplar for the subsurface clade of Geobacter species that predominate in Fe(III)-reducing subsurface environments.</title>
        <authorList>
            <person name="Aklujkar M."/>
            <person name="Young N.D."/>
            <person name="Holmes D."/>
            <person name="Chavan M."/>
            <person name="Risso C."/>
            <person name="Kiss H.E."/>
            <person name="Han C.S."/>
            <person name="Land M.L."/>
            <person name="Lovley D.R."/>
        </authorList>
    </citation>
    <scope>NUCLEOTIDE SEQUENCE [LARGE SCALE GENOMIC DNA]</scope>
    <source>
        <strain evidence="10">ATCC BAA-1014 / DSM 16622 / JCM 12645 / Bem</strain>
    </source>
</reference>
<accession>B5EHP2</accession>
<evidence type="ECO:0000256" key="2">
    <source>
        <dbReference type="ARBA" id="ARBA00022485"/>
    </source>
</evidence>
<keyword evidence="5" id="KW-0408">Iron</keyword>
<keyword evidence="2" id="KW-0004">4Fe-4S</keyword>
<feature type="transmembrane region" description="Helical" evidence="7">
    <location>
        <begin position="153"/>
        <end position="173"/>
    </location>
</feature>
<evidence type="ECO:0000256" key="3">
    <source>
        <dbReference type="ARBA" id="ARBA00022723"/>
    </source>
</evidence>
<dbReference type="PANTHER" id="PTHR30176">
    <property type="entry name" value="FERREDOXIN-TYPE PROTEIN NAPH"/>
    <property type="match status" value="1"/>
</dbReference>
<dbReference type="PROSITE" id="PS51379">
    <property type="entry name" value="4FE4S_FER_2"/>
    <property type="match status" value="1"/>
</dbReference>
<keyword evidence="4" id="KW-0249">Electron transport</keyword>
<dbReference type="eggNOG" id="COG0348">
    <property type="taxonomic scope" value="Bacteria"/>
</dbReference>
<feature type="transmembrane region" description="Helical" evidence="7">
    <location>
        <begin position="61"/>
        <end position="82"/>
    </location>
</feature>
<dbReference type="EMBL" id="CP001124">
    <property type="protein sequence ID" value="ACH38252.1"/>
    <property type="molecule type" value="Genomic_DNA"/>
</dbReference>
<dbReference type="InterPro" id="IPR017896">
    <property type="entry name" value="4Fe4S_Fe-S-bd"/>
</dbReference>
<dbReference type="Gene3D" id="3.30.70.20">
    <property type="match status" value="1"/>
</dbReference>
<reference evidence="9 10" key="1">
    <citation type="submission" date="2008-07" db="EMBL/GenBank/DDBJ databases">
        <title>Complete sequence of Geobacter bemidjiensis BEM.</title>
        <authorList>
            <consortium name="US DOE Joint Genome Institute"/>
            <person name="Lucas S."/>
            <person name="Copeland A."/>
            <person name="Lapidus A."/>
            <person name="Glavina del Rio T."/>
            <person name="Dalin E."/>
            <person name="Tice H."/>
            <person name="Bruce D."/>
            <person name="Goodwin L."/>
            <person name="Pitluck S."/>
            <person name="Kiss H."/>
            <person name="Brettin T."/>
            <person name="Detter J.C."/>
            <person name="Han C."/>
            <person name="Kuske C.R."/>
            <person name="Schmutz J."/>
            <person name="Larimer F."/>
            <person name="Land M."/>
            <person name="Hauser L."/>
            <person name="Kyrpides N."/>
            <person name="Lykidis A."/>
            <person name="Lovley D."/>
            <person name="Richardson P."/>
        </authorList>
    </citation>
    <scope>NUCLEOTIDE SEQUENCE [LARGE SCALE GENOMIC DNA]</scope>
    <source>
        <strain evidence="10">ATCC BAA-1014 / DSM 16622 / JCM 12645 / Bem</strain>
    </source>
</reference>
<dbReference type="KEGG" id="gbm:Gbem_1233"/>
<dbReference type="SUPFAM" id="SSF54862">
    <property type="entry name" value="4Fe-4S ferredoxins"/>
    <property type="match status" value="1"/>
</dbReference>
<evidence type="ECO:0000256" key="5">
    <source>
        <dbReference type="ARBA" id="ARBA00023004"/>
    </source>
</evidence>
<dbReference type="PANTHER" id="PTHR30176:SF3">
    <property type="entry name" value="FERREDOXIN-TYPE PROTEIN NAPH"/>
    <property type="match status" value="1"/>
</dbReference>
<dbReference type="Pfam" id="PF11614">
    <property type="entry name" value="FixG_C"/>
    <property type="match status" value="1"/>
</dbReference>
<dbReference type="GO" id="GO:0005886">
    <property type="term" value="C:plasma membrane"/>
    <property type="evidence" value="ECO:0007669"/>
    <property type="project" value="TreeGrafter"/>
</dbReference>
<keyword evidence="7" id="KW-0812">Transmembrane</keyword>
<feature type="transmembrane region" description="Helical" evidence="7">
    <location>
        <begin position="277"/>
        <end position="297"/>
    </location>
</feature>
<feature type="transmembrane region" description="Helical" evidence="7">
    <location>
        <begin position="20"/>
        <end position="41"/>
    </location>
</feature>
<dbReference type="InterPro" id="IPR013783">
    <property type="entry name" value="Ig-like_fold"/>
</dbReference>
<evidence type="ECO:0000256" key="4">
    <source>
        <dbReference type="ARBA" id="ARBA00022982"/>
    </source>
</evidence>
<dbReference type="AlphaFoldDB" id="B5EHP2"/>
<dbReference type="RefSeq" id="WP_012529663.1">
    <property type="nucleotide sequence ID" value="NC_011146.1"/>
</dbReference>
<dbReference type="GO" id="GO:0051539">
    <property type="term" value="F:4 iron, 4 sulfur cluster binding"/>
    <property type="evidence" value="ECO:0007669"/>
    <property type="project" value="UniProtKB-KW"/>
</dbReference>
<dbReference type="Gene3D" id="2.60.40.10">
    <property type="entry name" value="Immunoglobulins"/>
    <property type="match status" value="1"/>
</dbReference>
<keyword evidence="3" id="KW-0479">Metal-binding</keyword>
<evidence type="ECO:0000256" key="7">
    <source>
        <dbReference type="SAM" id="Phobius"/>
    </source>
</evidence>
<feature type="domain" description="4Fe-4S ferredoxin-type" evidence="8">
    <location>
        <begin position="200"/>
        <end position="231"/>
    </location>
</feature>
<gene>
    <name evidence="9" type="ordered locus">Gbem_1233</name>
</gene>
<sequence length="407" mass="44810">MRQGNKRSGRLAPWREGVQWLASLLLLAIPFFQIGGQSLLRLDAGSRTLLFFGASLRIEEFYLFLIVVLILVFGFLFVTMLFGRVWCGWLCPQTTLCDLADWMDARLAGLKPALWQRLARHLSYLALAALVACNLVWYFIAPPQFFQRLITGGIGPVAGTTLITVLLLVYLDLAFVRRSFCKSVCPYGRIQLMTMERGTLTLEFDPARKDACLRCGACVRSCPMGIDIRDGLQVECINCGRCLDACREVMEKRGCSGLIRYSFGNLPGEPVRLNRKALLLGAVLLLLALALAAGVAGRKEATLKLQRSAGAEVKRLPDGSLVNFYTVYLENRATRAGFFSLKVAPLPGRQMELIGPVQGLQLAANQNRKVDLALKVKPAPARALNAELRLVSQGRVLAATPLPVAVE</sequence>
<dbReference type="Pfam" id="PF13746">
    <property type="entry name" value="Fer4_18"/>
    <property type="match status" value="1"/>
</dbReference>
<name>B5EHP2_CITBB</name>
<protein>
    <submittedName>
        <fullName evidence="9">Iron-sulfur cluster-binding oxidoreductase</fullName>
    </submittedName>
</protein>
<organism evidence="9 10">
    <name type="scientific">Citrifermentans bemidjiense (strain ATCC BAA-1014 / DSM 16622 / JCM 12645 / Bem)</name>
    <name type="common">Geobacter bemidjiensis</name>
    <dbReference type="NCBI Taxonomy" id="404380"/>
    <lineage>
        <taxon>Bacteria</taxon>
        <taxon>Pseudomonadati</taxon>
        <taxon>Thermodesulfobacteriota</taxon>
        <taxon>Desulfuromonadia</taxon>
        <taxon>Geobacterales</taxon>
        <taxon>Geobacteraceae</taxon>
        <taxon>Citrifermentans</taxon>
    </lineage>
</organism>
<dbReference type="STRING" id="404380.Gbem_1233"/>